<dbReference type="EMBL" id="FNIE01000020">
    <property type="protein sequence ID" value="SDP22299.1"/>
    <property type="molecule type" value="Genomic_DNA"/>
</dbReference>
<protein>
    <submittedName>
        <fullName evidence="5">Transcriptional regulator, GntR family</fullName>
    </submittedName>
</protein>
<keyword evidence="3" id="KW-0804">Transcription</keyword>
<dbReference type="PANTHER" id="PTHR44846:SF1">
    <property type="entry name" value="MANNOSYL-D-GLYCERATE TRANSPORT_METABOLISM SYSTEM REPRESSOR MNGR-RELATED"/>
    <property type="match status" value="1"/>
</dbReference>
<dbReference type="AlphaFoldDB" id="A0A1H0QZE7"/>
<gene>
    <name evidence="5" type="ORF">SAMN05216259_12050</name>
</gene>
<dbReference type="GO" id="GO:0003700">
    <property type="term" value="F:DNA-binding transcription factor activity"/>
    <property type="evidence" value="ECO:0007669"/>
    <property type="project" value="InterPro"/>
</dbReference>
<dbReference type="STRING" id="310781.SAMN05216259_12050"/>
<keyword evidence="6" id="KW-1185">Reference proteome</keyword>
<evidence type="ECO:0000256" key="2">
    <source>
        <dbReference type="ARBA" id="ARBA00023125"/>
    </source>
</evidence>
<dbReference type="Proteomes" id="UP000199341">
    <property type="component" value="Unassembled WGS sequence"/>
</dbReference>
<keyword evidence="2" id="KW-0238">DNA-binding</keyword>
<accession>A0A1H0QZE7</accession>
<organism evidence="5 6">
    <name type="scientific">Actinacidiphila guanduensis</name>
    <dbReference type="NCBI Taxonomy" id="310781"/>
    <lineage>
        <taxon>Bacteria</taxon>
        <taxon>Bacillati</taxon>
        <taxon>Actinomycetota</taxon>
        <taxon>Actinomycetes</taxon>
        <taxon>Kitasatosporales</taxon>
        <taxon>Streptomycetaceae</taxon>
        <taxon>Actinacidiphila</taxon>
    </lineage>
</organism>
<dbReference type="PROSITE" id="PS50949">
    <property type="entry name" value="HTH_GNTR"/>
    <property type="match status" value="1"/>
</dbReference>
<dbReference type="InterPro" id="IPR036390">
    <property type="entry name" value="WH_DNA-bd_sf"/>
</dbReference>
<dbReference type="Pfam" id="PF00392">
    <property type="entry name" value="GntR"/>
    <property type="match status" value="1"/>
</dbReference>
<dbReference type="GO" id="GO:0003677">
    <property type="term" value="F:DNA binding"/>
    <property type="evidence" value="ECO:0007669"/>
    <property type="project" value="UniProtKB-KW"/>
</dbReference>
<dbReference type="CDD" id="cd07377">
    <property type="entry name" value="WHTH_GntR"/>
    <property type="match status" value="1"/>
</dbReference>
<sequence length="301" mass="33238">MYRRDMEVYTEAIDAGRTYQMVANVLRSGIRDGTYPPGSELPKQELLCRRFAVSRSTVRRAVKQLETDGLVTLGGRGRSPVVRGGGSSSYTSGEAGVVLAAALKDAFEAEHVTIDAYSLSGETLNHAIGREVIRIRQKKQNGEPIPVSVTVRALLADSEARLLVGEPVDDPADTRPRQRITALLRRQAPYLANCFESLTDSGPEPRVSVQIRTLAATPLFKVYLLNRGELLHGHYSFQQRSVPMRPGEPEVAFYDALGTESVLFRFTAAGDDPTSTAFVRQTQTWFDQLWQTVAKPATLDR</sequence>
<dbReference type="PANTHER" id="PTHR44846">
    <property type="entry name" value="MANNOSYL-D-GLYCERATE TRANSPORT/METABOLISM SYSTEM REPRESSOR MNGR-RELATED"/>
    <property type="match status" value="1"/>
</dbReference>
<evidence type="ECO:0000256" key="1">
    <source>
        <dbReference type="ARBA" id="ARBA00023015"/>
    </source>
</evidence>
<dbReference type="InterPro" id="IPR000524">
    <property type="entry name" value="Tscrpt_reg_HTH_GntR"/>
</dbReference>
<evidence type="ECO:0000313" key="5">
    <source>
        <dbReference type="EMBL" id="SDP22299.1"/>
    </source>
</evidence>
<dbReference type="GO" id="GO:0045892">
    <property type="term" value="P:negative regulation of DNA-templated transcription"/>
    <property type="evidence" value="ECO:0007669"/>
    <property type="project" value="TreeGrafter"/>
</dbReference>
<dbReference type="InterPro" id="IPR050679">
    <property type="entry name" value="Bact_HTH_transcr_reg"/>
</dbReference>
<evidence type="ECO:0000256" key="3">
    <source>
        <dbReference type="ARBA" id="ARBA00023163"/>
    </source>
</evidence>
<evidence type="ECO:0000313" key="6">
    <source>
        <dbReference type="Proteomes" id="UP000199341"/>
    </source>
</evidence>
<dbReference type="SMART" id="SM00345">
    <property type="entry name" value="HTH_GNTR"/>
    <property type="match status" value="1"/>
</dbReference>
<dbReference type="PRINTS" id="PR00035">
    <property type="entry name" value="HTHGNTR"/>
</dbReference>
<feature type="domain" description="HTH gntR-type" evidence="4">
    <location>
        <begin position="16"/>
        <end position="85"/>
    </location>
</feature>
<dbReference type="SUPFAM" id="SSF46785">
    <property type="entry name" value="Winged helix' DNA-binding domain"/>
    <property type="match status" value="1"/>
</dbReference>
<keyword evidence="1" id="KW-0805">Transcription regulation</keyword>
<dbReference type="InterPro" id="IPR036388">
    <property type="entry name" value="WH-like_DNA-bd_sf"/>
</dbReference>
<dbReference type="Gene3D" id="1.10.10.10">
    <property type="entry name" value="Winged helix-like DNA-binding domain superfamily/Winged helix DNA-binding domain"/>
    <property type="match status" value="1"/>
</dbReference>
<reference evidence="5 6" key="1">
    <citation type="submission" date="2016-10" db="EMBL/GenBank/DDBJ databases">
        <authorList>
            <person name="de Groot N.N."/>
        </authorList>
    </citation>
    <scope>NUCLEOTIDE SEQUENCE [LARGE SCALE GENOMIC DNA]</scope>
    <source>
        <strain evidence="5 6">CGMCC 4.2022</strain>
    </source>
</reference>
<evidence type="ECO:0000259" key="4">
    <source>
        <dbReference type="PROSITE" id="PS50949"/>
    </source>
</evidence>
<proteinExistence type="predicted"/>
<name>A0A1H0QZE7_9ACTN</name>